<evidence type="ECO:0000313" key="1">
    <source>
        <dbReference type="EMBL" id="MDN5216334.1"/>
    </source>
</evidence>
<dbReference type="Proteomes" id="UP001172083">
    <property type="component" value="Unassembled WGS sequence"/>
</dbReference>
<dbReference type="PANTHER" id="PTHR43481">
    <property type="entry name" value="FRUCTOSE-1-PHOSPHATE PHOSPHATASE"/>
    <property type="match status" value="1"/>
</dbReference>
<proteinExistence type="predicted"/>
<dbReference type="InterPro" id="IPR036412">
    <property type="entry name" value="HAD-like_sf"/>
</dbReference>
<gene>
    <name evidence="1" type="ORF">QQ020_29975</name>
</gene>
<keyword evidence="2" id="KW-1185">Reference proteome</keyword>
<dbReference type="InterPro" id="IPR006439">
    <property type="entry name" value="HAD-SF_hydro_IA"/>
</dbReference>
<dbReference type="InterPro" id="IPR051806">
    <property type="entry name" value="HAD-like_SPP"/>
</dbReference>
<dbReference type="EMBL" id="JAUJEB010000008">
    <property type="protein sequence ID" value="MDN5216334.1"/>
    <property type="molecule type" value="Genomic_DNA"/>
</dbReference>
<reference evidence="1" key="1">
    <citation type="submission" date="2023-06" db="EMBL/GenBank/DDBJ databases">
        <title>Genomic of Agaribacillus aureum.</title>
        <authorList>
            <person name="Wang G."/>
        </authorList>
    </citation>
    <scope>NUCLEOTIDE SEQUENCE</scope>
    <source>
        <strain evidence="1">BMA12</strain>
    </source>
</reference>
<dbReference type="InterPro" id="IPR023198">
    <property type="entry name" value="PGP-like_dom2"/>
</dbReference>
<sequence>MIESKFQAVIFDMDGVVIDSRPDIEDFWQRLAASKGFHITEEVMDDYIHGCPVWLTIEKVFPMLSKSEIAALMELIHDMESKMSYHLVEGIRAMLMKLKTHEVPVALVTSGYIKKVSQVFEALDLTDFFQQVVTADMVKLGKPHPEPFLMAAEKLAVDSERCVVFEDSVSGISGAVSAGMLPIGIIKESRQQALKSVGAQWVVPDFKAVDFVKNDSDNYLSINQSNVIAF</sequence>
<dbReference type="Pfam" id="PF13419">
    <property type="entry name" value="HAD_2"/>
    <property type="match status" value="1"/>
</dbReference>
<organism evidence="1 2">
    <name type="scientific">Agaribacillus aureus</name>
    <dbReference type="NCBI Taxonomy" id="3051825"/>
    <lineage>
        <taxon>Bacteria</taxon>
        <taxon>Pseudomonadati</taxon>
        <taxon>Bacteroidota</taxon>
        <taxon>Cytophagia</taxon>
        <taxon>Cytophagales</taxon>
        <taxon>Splendidivirgaceae</taxon>
        <taxon>Agaribacillus</taxon>
    </lineage>
</organism>
<dbReference type="SFLD" id="SFLDG01129">
    <property type="entry name" value="C1.5:_HAD__Beta-PGM__Phosphata"/>
    <property type="match status" value="1"/>
</dbReference>
<dbReference type="RefSeq" id="WP_346761672.1">
    <property type="nucleotide sequence ID" value="NZ_JAUJEB010000008.1"/>
</dbReference>
<dbReference type="SFLD" id="SFLDS00003">
    <property type="entry name" value="Haloacid_Dehalogenase"/>
    <property type="match status" value="1"/>
</dbReference>
<dbReference type="SUPFAM" id="SSF56784">
    <property type="entry name" value="HAD-like"/>
    <property type="match status" value="1"/>
</dbReference>
<dbReference type="InterPro" id="IPR023214">
    <property type="entry name" value="HAD_sf"/>
</dbReference>
<evidence type="ECO:0000313" key="2">
    <source>
        <dbReference type="Proteomes" id="UP001172083"/>
    </source>
</evidence>
<dbReference type="NCBIfam" id="TIGR01509">
    <property type="entry name" value="HAD-SF-IA-v3"/>
    <property type="match status" value="1"/>
</dbReference>
<dbReference type="PRINTS" id="PR00413">
    <property type="entry name" value="HADHALOGNASE"/>
</dbReference>
<dbReference type="Gene3D" id="1.10.150.240">
    <property type="entry name" value="Putative phosphatase, domain 2"/>
    <property type="match status" value="1"/>
</dbReference>
<name>A0ABT8LEY0_9BACT</name>
<dbReference type="Gene3D" id="3.40.50.1000">
    <property type="entry name" value="HAD superfamily/HAD-like"/>
    <property type="match status" value="1"/>
</dbReference>
<protein>
    <submittedName>
        <fullName evidence="1">HAD family phosphatase</fullName>
    </submittedName>
</protein>
<accession>A0ABT8LEY0</accession>
<dbReference type="InterPro" id="IPR041492">
    <property type="entry name" value="HAD_2"/>
</dbReference>
<dbReference type="PANTHER" id="PTHR43481:SF4">
    <property type="entry name" value="GLYCEROL-1-PHOSPHATE PHOSPHOHYDROLASE 1-RELATED"/>
    <property type="match status" value="1"/>
</dbReference>
<dbReference type="SFLD" id="SFLDG01135">
    <property type="entry name" value="C1.5.6:_HAD__Beta-PGM__Phospha"/>
    <property type="match status" value="1"/>
</dbReference>
<comment type="caution">
    <text evidence="1">The sequence shown here is derived from an EMBL/GenBank/DDBJ whole genome shotgun (WGS) entry which is preliminary data.</text>
</comment>